<dbReference type="PANTHER" id="PTHR20863">
    <property type="entry name" value="ACYL CARRIER PROTEIN"/>
    <property type="match status" value="1"/>
</dbReference>
<dbReference type="PANTHER" id="PTHR20863:SF76">
    <property type="entry name" value="CARRIER DOMAIN-CONTAINING PROTEIN"/>
    <property type="match status" value="1"/>
</dbReference>
<comment type="similarity">
    <text evidence="7">Belongs to the acyl carrier protein (ACP) family.</text>
</comment>
<name>A0A7J0BHZ9_9BACT</name>
<dbReference type="NCBIfam" id="TIGR00517">
    <property type="entry name" value="acyl_carrier"/>
    <property type="match status" value="1"/>
</dbReference>
<dbReference type="NCBIfam" id="NF002149">
    <property type="entry name" value="PRK00982.1-3"/>
    <property type="match status" value="1"/>
</dbReference>
<dbReference type="GO" id="GO:0000035">
    <property type="term" value="F:acyl binding"/>
    <property type="evidence" value="ECO:0007669"/>
    <property type="project" value="TreeGrafter"/>
</dbReference>
<gene>
    <name evidence="7 11" type="primary">acpP</name>
    <name evidence="11" type="ORF">DSM101010T_17050</name>
</gene>
<dbReference type="EMBL" id="BLVO01000013">
    <property type="protein sequence ID" value="GFM33340.1"/>
    <property type="molecule type" value="Genomic_DNA"/>
</dbReference>
<feature type="domain" description="Carrier" evidence="10">
    <location>
        <begin position="1"/>
        <end position="76"/>
    </location>
</feature>
<proteinExistence type="inferred from homology"/>
<sequence length="76" mass="8405">MSIEAKVKQIIIDQLGVSAEEVKPEASFVEDLGADSLDLTELIMAMEEEFGTEIDDDDAQKMLKVQDAINYIASKQ</sequence>
<evidence type="ECO:0000313" key="12">
    <source>
        <dbReference type="Proteomes" id="UP000503840"/>
    </source>
</evidence>
<organism evidence="11 12">
    <name type="scientific">Desulfovibrio subterraneus</name>
    <dbReference type="NCBI Taxonomy" id="2718620"/>
    <lineage>
        <taxon>Bacteria</taxon>
        <taxon>Pseudomonadati</taxon>
        <taxon>Thermodesulfobacteriota</taxon>
        <taxon>Desulfovibrionia</taxon>
        <taxon>Desulfovibrionales</taxon>
        <taxon>Desulfovibrionaceae</taxon>
        <taxon>Desulfovibrio</taxon>
    </lineage>
</organism>
<evidence type="ECO:0000256" key="1">
    <source>
        <dbReference type="ARBA" id="ARBA00022450"/>
    </source>
</evidence>
<keyword evidence="7" id="KW-0963">Cytoplasm</keyword>
<dbReference type="SUPFAM" id="SSF47336">
    <property type="entry name" value="ACP-like"/>
    <property type="match status" value="1"/>
</dbReference>
<dbReference type="RefSeq" id="WP_174405008.1">
    <property type="nucleotide sequence ID" value="NZ_BLVO01000013.1"/>
</dbReference>
<evidence type="ECO:0000256" key="4">
    <source>
        <dbReference type="ARBA" id="ARBA00022832"/>
    </source>
</evidence>
<evidence type="ECO:0000313" key="11">
    <source>
        <dbReference type="EMBL" id="GFM33340.1"/>
    </source>
</evidence>
<dbReference type="NCBIfam" id="NF002150">
    <property type="entry name" value="PRK00982.1-4"/>
    <property type="match status" value="1"/>
</dbReference>
<keyword evidence="2 7" id="KW-0444">Lipid biosynthesis</keyword>
<dbReference type="AlphaFoldDB" id="A0A7J0BHZ9"/>
<dbReference type="PROSITE" id="PS00012">
    <property type="entry name" value="PHOSPHOPANTETHEINE"/>
    <property type="match status" value="1"/>
</dbReference>
<dbReference type="GO" id="GO:0009245">
    <property type="term" value="P:lipid A biosynthetic process"/>
    <property type="evidence" value="ECO:0007669"/>
    <property type="project" value="TreeGrafter"/>
</dbReference>
<keyword evidence="1 7" id="KW-0596">Phosphopantetheine</keyword>
<evidence type="ECO:0000256" key="5">
    <source>
        <dbReference type="ARBA" id="ARBA00023098"/>
    </source>
</evidence>
<accession>A0A7J0BHZ9</accession>
<dbReference type="Proteomes" id="UP000503840">
    <property type="component" value="Unassembled WGS sequence"/>
</dbReference>
<evidence type="ECO:0000256" key="8">
    <source>
        <dbReference type="NCBIfam" id="TIGR00517"/>
    </source>
</evidence>
<keyword evidence="5 7" id="KW-0443">Lipid metabolism</keyword>
<comment type="subcellular location">
    <subcellularLocation>
        <location evidence="7">Cytoplasm</location>
    </subcellularLocation>
</comment>
<evidence type="ECO:0000256" key="6">
    <source>
        <dbReference type="ARBA" id="ARBA00023160"/>
    </source>
</evidence>
<feature type="modified residue" description="O-(pantetheine 4'-phosphoryl)serine" evidence="7">
    <location>
        <position position="36"/>
    </location>
</feature>
<dbReference type="GO" id="GO:0016020">
    <property type="term" value="C:membrane"/>
    <property type="evidence" value="ECO:0007669"/>
    <property type="project" value="GOC"/>
</dbReference>
<dbReference type="UniPathway" id="UPA00094"/>
<evidence type="ECO:0000256" key="2">
    <source>
        <dbReference type="ARBA" id="ARBA00022516"/>
    </source>
</evidence>
<dbReference type="InterPro" id="IPR006162">
    <property type="entry name" value="Ppantetheine_attach_site"/>
</dbReference>
<protein>
    <recommendedName>
        <fullName evidence="7 8">Acyl carrier protein</fullName>
        <shortName evidence="7">ACP</shortName>
    </recommendedName>
</protein>
<dbReference type="PROSITE" id="PS50075">
    <property type="entry name" value="CARRIER"/>
    <property type="match status" value="1"/>
</dbReference>
<evidence type="ECO:0000256" key="9">
    <source>
        <dbReference type="RuleBase" id="RU003545"/>
    </source>
</evidence>
<dbReference type="GO" id="GO:0000036">
    <property type="term" value="F:acyl carrier activity"/>
    <property type="evidence" value="ECO:0007669"/>
    <property type="project" value="UniProtKB-UniRule"/>
</dbReference>
<comment type="function">
    <text evidence="7 9">Carrier of the growing fatty acid chain in fatty acid biosynthesis.</text>
</comment>
<keyword evidence="4 7" id="KW-0276">Fatty acid metabolism</keyword>
<dbReference type="InterPro" id="IPR036736">
    <property type="entry name" value="ACP-like_sf"/>
</dbReference>
<dbReference type="NCBIfam" id="NF002151">
    <property type="entry name" value="PRK00982.1-5"/>
    <property type="match status" value="1"/>
</dbReference>
<evidence type="ECO:0000256" key="3">
    <source>
        <dbReference type="ARBA" id="ARBA00022553"/>
    </source>
</evidence>
<dbReference type="NCBIfam" id="NF002148">
    <property type="entry name" value="PRK00982.1-2"/>
    <property type="match status" value="1"/>
</dbReference>
<dbReference type="GO" id="GO:0036104">
    <property type="term" value="P:Kdo2-lipid A biosynthetic process"/>
    <property type="evidence" value="ECO:0007669"/>
    <property type="project" value="UniProtKB-UniPathway"/>
</dbReference>
<evidence type="ECO:0000259" key="10">
    <source>
        <dbReference type="PROSITE" id="PS50075"/>
    </source>
</evidence>
<comment type="PTM">
    <text evidence="9">4'-phosphopantetheine is transferred from CoA to a specific serine of apo-ACP by acpS.</text>
</comment>
<dbReference type="UniPathway" id="UPA00360"/>
<comment type="PTM">
    <text evidence="7">4'-phosphopantetheine is transferred from CoA to a specific serine of apo-ACP by AcpS. This modification is essential for activity because fatty acids are bound in thioester linkage to the sulfhydryl of the prosthetic group.</text>
</comment>
<keyword evidence="12" id="KW-1185">Reference proteome</keyword>
<reference evidence="11 12" key="1">
    <citation type="submission" date="2020-05" db="EMBL/GenBank/DDBJ databases">
        <title>Draft genome sequence of Desulfovibrio sp. strain HN2T.</title>
        <authorList>
            <person name="Ueno A."/>
            <person name="Tamazawa S."/>
            <person name="Tamamura S."/>
            <person name="Murakami T."/>
            <person name="Kiyama T."/>
            <person name="Inomata H."/>
            <person name="Amano Y."/>
            <person name="Miyakawa K."/>
            <person name="Tamaki H."/>
            <person name="Naganuma T."/>
            <person name="Kaneko K."/>
        </authorList>
    </citation>
    <scope>NUCLEOTIDE SEQUENCE [LARGE SCALE GENOMIC DNA]</scope>
    <source>
        <strain evidence="11 12">HN2</strain>
    </source>
</reference>
<dbReference type="InterPro" id="IPR009081">
    <property type="entry name" value="PP-bd_ACP"/>
</dbReference>
<keyword evidence="3 7" id="KW-0597">Phosphoprotein</keyword>
<dbReference type="InterPro" id="IPR003231">
    <property type="entry name" value="ACP"/>
</dbReference>
<evidence type="ECO:0000256" key="7">
    <source>
        <dbReference type="HAMAP-Rule" id="MF_01217"/>
    </source>
</evidence>
<dbReference type="Gene3D" id="1.10.1200.10">
    <property type="entry name" value="ACP-like"/>
    <property type="match status" value="1"/>
</dbReference>
<keyword evidence="6 7" id="KW-0275">Fatty acid biosynthesis</keyword>
<dbReference type="Pfam" id="PF00550">
    <property type="entry name" value="PP-binding"/>
    <property type="match status" value="1"/>
</dbReference>
<comment type="pathway">
    <text evidence="7 9">Lipid metabolism; fatty acid biosynthesis.</text>
</comment>
<comment type="caution">
    <text evidence="11">The sequence shown here is derived from an EMBL/GenBank/DDBJ whole genome shotgun (WGS) entry which is preliminary data.</text>
</comment>
<dbReference type="HAMAP" id="MF_01217">
    <property type="entry name" value="Acyl_carrier"/>
    <property type="match status" value="1"/>
</dbReference>
<dbReference type="GO" id="GO:0005829">
    <property type="term" value="C:cytosol"/>
    <property type="evidence" value="ECO:0007669"/>
    <property type="project" value="TreeGrafter"/>
</dbReference>